<keyword evidence="5 10" id="KW-0132">Cell division</keyword>
<evidence type="ECO:0000256" key="7">
    <source>
        <dbReference type="ARBA" id="ARBA00022989"/>
    </source>
</evidence>
<sequence>MKANTIKRHFRESFKSLGRNRWMTVASVSAVTVTLILVGVFMLLMSNFNYIADNMEDDVEIKVLIDLTADEEAEKALLTAISHIPSIATYEYSSKDDELQKLIADFGEDWALYEQSNPLHNVIYVRALNPQETAQVAAEIEKLASIEEVAYGQGKVERLFDALNLARNMGLVLIAGLLFTAIFLIANTIRITIMARGDEIEIMKLVGASNSFVRIPFLLEGVWLGILGSIIPIGLLVVIYNQLYDVIAPRLSGQLIQLVPPTPLVYEVSALLIGLAIVIGVFGSFMSVRKFLRI</sequence>
<gene>
    <name evidence="14" type="ORF">A6M13_09015</name>
</gene>
<dbReference type="STRING" id="33978.A6M13_09015"/>
<dbReference type="PANTHER" id="PTHR47755:SF1">
    <property type="entry name" value="CELL DIVISION PROTEIN FTSX"/>
    <property type="match status" value="1"/>
</dbReference>
<evidence type="ECO:0000313" key="15">
    <source>
        <dbReference type="Proteomes" id="UP000093199"/>
    </source>
</evidence>
<proteinExistence type="inferred from homology"/>
<name>A0A1C0YJU8_9BACL</name>
<dbReference type="InterPro" id="IPR003838">
    <property type="entry name" value="ABC3_permease_C"/>
</dbReference>
<comment type="similarity">
    <text evidence="2 10">Belongs to the ABC-4 integral membrane protein family. FtsX subfamily.</text>
</comment>
<feature type="domain" description="FtsX extracellular" evidence="13">
    <location>
        <begin position="59"/>
        <end position="149"/>
    </location>
</feature>
<dbReference type="Pfam" id="PF02687">
    <property type="entry name" value="FtsX"/>
    <property type="match status" value="1"/>
</dbReference>
<evidence type="ECO:0000259" key="12">
    <source>
        <dbReference type="Pfam" id="PF02687"/>
    </source>
</evidence>
<accession>A0A1C0YJU8</accession>
<comment type="subcellular location">
    <subcellularLocation>
        <location evidence="1">Cell membrane</location>
        <topology evidence="1">Multi-pass membrane protein</topology>
    </subcellularLocation>
</comment>
<dbReference type="GO" id="GO:0005886">
    <property type="term" value="C:plasma membrane"/>
    <property type="evidence" value="ECO:0007669"/>
    <property type="project" value="UniProtKB-SubCell"/>
</dbReference>
<keyword evidence="4 10" id="KW-1003">Cell membrane</keyword>
<feature type="domain" description="ABC3 transporter permease C-terminal" evidence="12">
    <location>
        <begin position="172"/>
        <end position="293"/>
    </location>
</feature>
<feature type="transmembrane region" description="Helical" evidence="11">
    <location>
        <begin position="222"/>
        <end position="244"/>
    </location>
</feature>
<feature type="transmembrane region" description="Helical" evidence="11">
    <location>
        <begin position="264"/>
        <end position="288"/>
    </location>
</feature>
<evidence type="ECO:0000256" key="11">
    <source>
        <dbReference type="SAM" id="Phobius"/>
    </source>
</evidence>
<evidence type="ECO:0000256" key="3">
    <source>
        <dbReference type="ARBA" id="ARBA00021907"/>
    </source>
</evidence>
<keyword evidence="7 11" id="KW-1133">Transmembrane helix</keyword>
<keyword evidence="15" id="KW-1185">Reference proteome</keyword>
<dbReference type="Gene3D" id="3.30.70.3040">
    <property type="match status" value="1"/>
</dbReference>
<keyword evidence="8 10" id="KW-0472">Membrane</keyword>
<evidence type="ECO:0000256" key="6">
    <source>
        <dbReference type="ARBA" id="ARBA00022692"/>
    </source>
</evidence>
<evidence type="ECO:0000256" key="10">
    <source>
        <dbReference type="PIRNR" id="PIRNR003097"/>
    </source>
</evidence>
<evidence type="ECO:0000256" key="1">
    <source>
        <dbReference type="ARBA" id="ARBA00004651"/>
    </source>
</evidence>
<dbReference type="EMBL" id="MASJ01000003">
    <property type="protein sequence ID" value="OCS87448.1"/>
    <property type="molecule type" value="Genomic_DNA"/>
</dbReference>
<dbReference type="PIRSF" id="PIRSF003097">
    <property type="entry name" value="FtsX"/>
    <property type="match status" value="1"/>
</dbReference>
<evidence type="ECO:0000256" key="9">
    <source>
        <dbReference type="ARBA" id="ARBA00023306"/>
    </source>
</evidence>
<dbReference type="NCBIfam" id="NF038347">
    <property type="entry name" value="FtsX_Gpos"/>
    <property type="match status" value="1"/>
</dbReference>
<dbReference type="OrthoDB" id="9812531at2"/>
<organism evidence="14 15">
    <name type="scientific">Caryophanon tenue</name>
    <dbReference type="NCBI Taxonomy" id="33978"/>
    <lineage>
        <taxon>Bacteria</taxon>
        <taxon>Bacillati</taxon>
        <taxon>Bacillota</taxon>
        <taxon>Bacilli</taxon>
        <taxon>Bacillales</taxon>
        <taxon>Caryophanaceae</taxon>
        <taxon>Caryophanon</taxon>
    </lineage>
</organism>
<dbReference type="InterPro" id="IPR004513">
    <property type="entry name" value="FtsX"/>
</dbReference>
<feature type="transmembrane region" description="Helical" evidence="11">
    <location>
        <begin position="165"/>
        <end position="186"/>
    </location>
</feature>
<reference evidence="14 15" key="1">
    <citation type="submission" date="2016-07" db="EMBL/GenBank/DDBJ databases">
        <title>Caryophanon tenue genome sequencing.</title>
        <authorList>
            <person name="Verma A."/>
            <person name="Pal Y."/>
            <person name="Krishnamurthi S."/>
        </authorList>
    </citation>
    <scope>NUCLEOTIDE SEQUENCE [LARGE SCALE GENOMIC DNA]</scope>
    <source>
        <strain evidence="14 15">DSM 14152</strain>
    </source>
</reference>
<feature type="transmembrane region" description="Helical" evidence="11">
    <location>
        <begin position="21"/>
        <end position="45"/>
    </location>
</feature>
<comment type="caution">
    <text evidence="14">The sequence shown here is derived from an EMBL/GenBank/DDBJ whole genome shotgun (WGS) entry which is preliminary data.</text>
</comment>
<comment type="function">
    <text evidence="10">Part of the ABC transporter FtsEX involved in asymmetric cellular division facilitating the initiation of sporulation.</text>
</comment>
<evidence type="ECO:0000313" key="14">
    <source>
        <dbReference type="EMBL" id="OCS87448.1"/>
    </source>
</evidence>
<evidence type="ECO:0000256" key="2">
    <source>
        <dbReference type="ARBA" id="ARBA00007379"/>
    </source>
</evidence>
<dbReference type="InterPro" id="IPR040690">
    <property type="entry name" value="FtsX_ECD"/>
</dbReference>
<dbReference type="Proteomes" id="UP000093199">
    <property type="component" value="Unassembled WGS sequence"/>
</dbReference>
<evidence type="ECO:0000256" key="8">
    <source>
        <dbReference type="ARBA" id="ARBA00023136"/>
    </source>
</evidence>
<keyword evidence="6 11" id="KW-0812">Transmembrane</keyword>
<keyword evidence="9 10" id="KW-0131">Cell cycle</keyword>
<evidence type="ECO:0000256" key="4">
    <source>
        <dbReference type="ARBA" id="ARBA00022475"/>
    </source>
</evidence>
<dbReference type="InterPro" id="IPR058204">
    <property type="entry name" value="FtsX_firmicutes-type"/>
</dbReference>
<evidence type="ECO:0000256" key="5">
    <source>
        <dbReference type="ARBA" id="ARBA00022618"/>
    </source>
</evidence>
<protein>
    <recommendedName>
        <fullName evidence="3 10">Cell division protein FtsX</fullName>
    </recommendedName>
</protein>
<dbReference type="RefSeq" id="WP_066542947.1">
    <property type="nucleotide sequence ID" value="NZ_MASJ01000003.1"/>
</dbReference>
<evidence type="ECO:0000259" key="13">
    <source>
        <dbReference type="Pfam" id="PF18075"/>
    </source>
</evidence>
<dbReference type="GO" id="GO:0051301">
    <property type="term" value="P:cell division"/>
    <property type="evidence" value="ECO:0007669"/>
    <property type="project" value="UniProtKB-KW"/>
</dbReference>
<dbReference type="Pfam" id="PF18075">
    <property type="entry name" value="FtsX_ECD"/>
    <property type="match status" value="1"/>
</dbReference>
<dbReference type="PANTHER" id="PTHR47755">
    <property type="entry name" value="CELL DIVISION PROTEIN FTSX"/>
    <property type="match status" value="1"/>
</dbReference>
<dbReference type="AlphaFoldDB" id="A0A1C0YJU8"/>